<dbReference type="PIRSF" id="PIRSF006356">
    <property type="entry name" value="Arg_deiminase"/>
    <property type="match status" value="1"/>
</dbReference>
<dbReference type="PANTHER" id="PTHR47271">
    <property type="entry name" value="ARGININE DEIMINASE"/>
    <property type="match status" value="1"/>
</dbReference>
<dbReference type="PANTHER" id="PTHR47271:SF2">
    <property type="entry name" value="ARGININE DEIMINASE"/>
    <property type="match status" value="1"/>
</dbReference>
<dbReference type="GO" id="GO:0016990">
    <property type="term" value="F:arginine deiminase activity"/>
    <property type="evidence" value="ECO:0007669"/>
    <property type="project" value="UniProtKB-UniRule"/>
</dbReference>
<dbReference type="NCBIfam" id="TIGR01078">
    <property type="entry name" value="arcA"/>
    <property type="match status" value="1"/>
</dbReference>
<dbReference type="SUPFAM" id="SSF55909">
    <property type="entry name" value="Pentein"/>
    <property type="match status" value="1"/>
</dbReference>
<comment type="catalytic activity">
    <reaction evidence="3">
        <text>L-arginine + H2O = L-citrulline + NH4(+)</text>
        <dbReference type="Rhea" id="RHEA:19597"/>
        <dbReference type="ChEBI" id="CHEBI:15377"/>
        <dbReference type="ChEBI" id="CHEBI:28938"/>
        <dbReference type="ChEBI" id="CHEBI:32682"/>
        <dbReference type="ChEBI" id="CHEBI:57743"/>
        <dbReference type="EC" id="3.5.3.6"/>
    </reaction>
</comment>
<dbReference type="InterPro" id="IPR003876">
    <property type="entry name" value="Arg_deiminase"/>
</dbReference>
<comment type="caution">
    <text evidence="5">The sequence shown here is derived from an EMBL/GenBank/DDBJ whole genome shotgun (WGS) entry which is preliminary data.</text>
</comment>
<dbReference type="UniPathway" id="UPA00254">
    <property type="reaction ID" value="UER00364"/>
</dbReference>
<evidence type="ECO:0000313" key="6">
    <source>
        <dbReference type="Proteomes" id="UP000053060"/>
    </source>
</evidence>
<dbReference type="GO" id="GO:0019546">
    <property type="term" value="P:L-arginine deiminase pathway"/>
    <property type="evidence" value="ECO:0007669"/>
    <property type="project" value="UniProtKB-UniRule"/>
</dbReference>
<accession>A0A0V9UL12</accession>
<sequence>MSHRWGVESEVGELRAVMLHRPGAELERLTPRNNDQLLFDALPWVARAQEEHDAFAELLRSRGVEVFLLADLLTETLEASGAARVQSVSSAVDAQRLGYALAEELTGHLRALPAAELARILIAGMTFDELPAVGNGAAPSLVRLMHHGSDFAIAPLPNLLFTRDSSFWLGSRVAIPNLALPARRRETSLTDLIYAFHPQFLHVRRAYESHTAPVEGGDVLLLAPGVVAVGVGERTSPAGAEALARSVFDDGLAHTVLAVPIEQRRASMHLDTVCTMVDVDAVVMYPAIRDSLQAFAIHRENGAVQISGPRPFLEAAADAMGIEKLRVIDTGLDSVVAEREQWDDGNNTLAVAPGVVVAYERNVETNTRLEDSGVEVLRIAGSELGSGRGGPRCMSCPLSRAAL</sequence>
<evidence type="ECO:0000256" key="4">
    <source>
        <dbReference type="PIRSR" id="PIRSR006356-1"/>
    </source>
</evidence>
<comment type="similarity">
    <text evidence="1 3">Belongs to the arginine deiminase family.</text>
</comment>
<protein>
    <recommendedName>
        <fullName evidence="3">Arginine deiminase</fullName>
        <shortName evidence="3">ADI</shortName>
        <ecNumber evidence="3">3.5.3.6</ecNumber>
    </recommendedName>
    <alternativeName>
        <fullName evidence="3">Arginine dihydrolase</fullName>
        <shortName evidence="3">AD</shortName>
    </alternativeName>
</protein>
<evidence type="ECO:0000256" key="2">
    <source>
        <dbReference type="ARBA" id="ARBA00022801"/>
    </source>
</evidence>
<evidence type="ECO:0000256" key="1">
    <source>
        <dbReference type="ARBA" id="ARBA00010206"/>
    </source>
</evidence>
<dbReference type="Pfam" id="PF02274">
    <property type="entry name" value="ADI"/>
    <property type="match status" value="1"/>
</dbReference>
<evidence type="ECO:0000256" key="3">
    <source>
        <dbReference type="HAMAP-Rule" id="MF_00242"/>
    </source>
</evidence>
<feature type="active site" description="Amidino-cysteine intermediate" evidence="3 4">
    <location>
        <position position="393"/>
    </location>
</feature>
<keyword evidence="2 3" id="KW-0378">Hydrolase</keyword>
<dbReference type="AlphaFoldDB" id="A0A0V9UL12"/>
<gene>
    <name evidence="3" type="primary">arcA</name>
    <name evidence="5" type="ORF">Z045_12475</name>
</gene>
<keyword evidence="3" id="KW-0056">Arginine metabolism</keyword>
<proteinExistence type="inferred from homology"/>
<dbReference type="PRINTS" id="PR01466">
    <property type="entry name" value="ARGDEIMINASE"/>
</dbReference>
<dbReference type="Gene3D" id="1.10.3930.10">
    <property type="entry name" value="Arginine deiminase"/>
    <property type="match status" value="1"/>
</dbReference>
<dbReference type="RefSeq" id="WP_060652125.1">
    <property type="nucleotide sequence ID" value="NZ_AZXY01000005.1"/>
</dbReference>
<dbReference type="GO" id="GO:0005737">
    <property type="term" value="C:cytoplasm"/>
    <property type="evidence" value="ECO:0007669"/>
    <property type="project" value="UniProtKB-SubCell"/>
</dbReference>
<comment type="subcellular location">
    <subcellularLocation>
        <location evidence="3">Cytoplasm</location>
    </subcellularLocation>
</comment>
<organism evidence="5 6">
    <name type="scientific">Rhodococcus pyridinivorans KG-16</name>
    <dbReference type="NCBI Taxonomy" id="1441730"/>
    <lineage>
        <taxon>Bacteria</taxon>
        <taxon>Bacillati</taxon>
        <taxon>Actinomycetota</taxon>
        <taxon>Actinomycetes</taxon>
        <taxon>Mycobacteriales</taxon>
        <taxon>Nocardiaceae</taxon>
        <taxon>Rhodococcus</taxon>
    </lineage>
</organism>
<dbReference type="HAMAP" id="MF_00242">
    <property type="entry name" value="Arg_deiminase"/>
    <property type="match status" value="1"/>
</dbReference>
<keyword evidence="3" id="KW-0963">Cytoplasm</keyword>
<dbReference type="EMBL" id="AZXY01000005">
    <property type="protein sequence ID" value="KSZ58684.1"/>
    <property type="molecule type" value="Genomic_DNA"/>
</dbReference>
<dbReference type="Proteomes" id="UP000053060">
    <property type="component" value="Unassembled WGS sequence"/>
</dbReference>
<comment type="pathway">
    <text evidence="3">Amino-acid degradation; L-arginine degradation via ADI pathway; carbamoyl phosphate from L-arginine: step 1/2.</text>
</comment>
<dbReference type="EC" id="3.5.3.6" evidence="3"/>
<name>A0A0V9UL12_9NOCA</name>
<reference evidence="6" key="1">
    <citation type="submission" date="2015-01" db="EMBL/GenBank/DDBJ databases">
        <title>Draft genome sequence of Rhodococcus pyridinivorans strain KG-16, a hydrocarbon-degrading bacterium.</title>
        <authorList>
            <person name="Aggarwal R.K."/>
            <person name="Dawar C."/>
        </authorList>
    </citation>
    <scope>NUCLEOTIDE SEQUENCE [LARGE SCALE GENOMIC DNA]</scope>
    <source>
        <strain evidence="6">KG-16</strain>
    </source>
</reference>
<evidence type="ECO:0000313" key="5">
    <source>
        <dbReference type="EMBL" id="KSZ58684.1"/>
    </source>
</evidence>
<dbReference type="Gene3D" id="3.75.10.10">
    <property type="entry name" value="L-arginine/glycine Amidinotransferase, Chain A"/>
    <property type="match status" value="1"/>
</dbReference>
<reference evidence="5 6" key="2">
    <citation type="journal article" date="2016" name="Genome Announc.">
        <title>Draft Genome Sequence of a Versatile Hydrocarbon-Degrading Bacterium, Rhodococcus pyridinivorans Strain KG-16, Collected from Oil Fields in India.</title>
        <authorList>
            <person name="Aggarwal R.K."/>
            <person name="Dawar C."/>
            <person name="Phanindranath R."/>
            <person name="Mutnuri L."/>
            <person name="Dayal A.M."/>
        </authorList>
    </citation>
    <scope>NUCLEOTIDE SEQUENCE [LARGE SCALE GENOMIC DNA]</scope>
    <source>
        <strain evidence="5 6">KG-16</strain>
    </source>
</reference>
<dbReference type="GeneID" id="86864790"/>
<dbReference type="NCBIfam" id="NF002381">
    <property type="entry name" value="PRK01388.1"/>
    <property type="match status" value="1"/>
</dbReference>
<dbReference type="PATRIC" id="fig|1441730.3.peg.2594"/>